<feature type="non-terminal residue" evidence="1">
    <location>
        <position position="1"/>
    </location>
</feature>
<evidence type="ECO:0000313" key="1">
    <source>
        <dbReference type="EMBL" id="MCI57852.1"/>
    </source>
</evidence>
<sequence>PPPKVMVSWAVEFVVPLELNFDSTWEVDQSIVE</sequence>
<dbReference type="AlphaFoldDB" id="A0A392TAD9"/>
<name>A0A392TAD9_9FABA</name>
<dbReference type="EMBL" id="LXQA010536246">
    <property type="protein sequence ID" value="MCI57852.1"/>
    <property type="molecule type" value="Genomic_DNA"/>
</dbReference>
<reference evidence="1 2" key="1">
    <citation type="journal article" date="2018" name="Front. Plant Sci.">
        <title>Red Clover (Trifolium pratense) and Zigzag Clover (T. medium) - A Picture of Genomic Similarities and Differences.</title>
        <authorList>
            <person name="Dluhosova J."/>
            <person name="Istvanek J."/>
            <person name="Nedelnik J."/>
            <person name="Repkova J."/>
        </authorList>
    </citation>
    <scope>NUCLEOTIDE SEQUENCE [LARGE SCALE GENOMIC DNA]</scope>
    <source>
        <strain evidence="2">cv. 10/8</strain>
        <tissue evidence="1">Leaf</tissue>
    </source>
</reference>
<accession>A0A392TAD9</accession>
<keyword evidence="2" id="KW-1185">Reference proteome</keyword>
<comment type="caution">
    <text evidence="1">The sequence shown here is derived from an EMBL/GenBank/DDBJ whole genome shotgun (WGS) entry which is preliminary data.</text>
</comment>
<dbReference type="Proteomes" id="UP000265520">
    <property type="component" value="Unassembled WGS sequence"/>
</dbReference>
<evidence type="ECO:0000313" key="2">
    <source>
        <dbReference type="Proteomes" id="UP000265520"/>
    </source>
</evidence>
<proteinExistence type="predicted"/>
<protein>
    <submittedName>
        <fullName evidence="1">Uncharacterized protein</fullName>
    </submittedName>
</protein>
<organism evidence="1 2">
    <name type="scientific">Trifolium medium</name>
    <dbReference type="NCBI Taxonomy" id="97028"/>
    <lineage>
        <taxon>Eukaryota</taxon>
        <taxon>Viridiplantae</taxon>
        <taxon>Streptophyta</taxon>
        <taxon>Embryophyta</taxon>
        <taxon>Tracheophyta</taxon>
        <taxon>Spermatophyta</taxon>
        <taxon>Magnoliopsida</taxon>
        <taxon>eudicotyledons</taxon>
        <taxon>Gunneridae</taxon>
        <taxon>Pentapetalae</taxon>
        <taxon>rosids</taxon>
        <taxon>fabids</taxon>
        <taxon>Fabales</taxon>
        <taxon>Fabaceae</taxon>
        <taxon>Papilionoideae</taxon>
        <taxon>50 kb inversion clade</taxon>
        <taxon>NPAAA clade</taxon>
        <taxon>Hologalegina</taxon>
        <taxon>IRL clade</taxon>
        <taxon>Trifolieae</taxon>
        <taxon>Trifolium</taxon>
    </lineage>
</organism>